<dbReference type="InterPro" id="IPR015813">
    <property type="entry name" value="Pyrv/PenolPyrv_kinase-like_dom"/>
</dbReference>
<dbReference type="PANTHER" id="PTHR32308">
    <property type="entry name" value="LYASE BETA SUBUNIT, PUTATIVE (AFU_ORTHOLOGUE AFUA_4G13030)-RELATED"/>
    <property type="match status" value="1"/>
</dbReference>
<dbReference type="InterPro" id="IPR040442">
    <property type="entry name" value="Pyrv_kinase-like_dom_sf"/>
</dbReference>
<dbReference type="InterPro" id="IPR005000">
    <property type="entry name" value="Aldolase/citrate-lyase_domain"/>
</dbReference>
<accession>A0ABQ2EY98</accession>
<name>A0ABQ2EY98_9DEIO</name>
<dbReference type="SUPFAM" id="SSF51621">
    <property type="entry name" value="Phosphoenolpyruvate/pyruvate domain"/>
    <property type="match status" value="1"/>
</dbReference>
<gene>
    <name evidence="5" type="ORF">GCM10008955_28070</name>
</gene>
<proteinExistence type="predicted"/>
<dbReference type="InterPro" id="IPR011206">
    <property type="entry name" value="Citrate_lyase_beta/mcl1/mcl2"/>
</dbReference>
<dbReference type="EMBL" id="BMPP01000012">
    <property type="protein sequence ID" value="GGK32551.1"/>
    <property type="molecule type" value="Genomic_DNA"/>
</dbReference>
<comment type="caution">
    <text evidence="5">The sequence shown here is derived from an EMBL/GenBank/DDBJ whole genome shotgun (WGS) entry which is preliminary data.</text>
</comment>
<keyword evidence="6" id="KW-1185">Reference proteome</keyword>
<evidence type="ECO:0000256" key="3">
    <source>
        <dbReference type="ARBA" id="ARBA00022842"/>
    </source>
</evidence>
<feature type="domain" description="HpcH/HpaI aldolase/citrate lyase" evidence="4">
    <location>
        <begin position="21"/>
        <end position="235"/>
    </location>
</feature>
<dbReference type="Proteomes" id="UP000647587">
    <property type="component" value="Unassembled WGS sequence"/>
</dbReference>
<keyword evidence="3" id="KW-0460">Magnesium</keyword>
<keyword evidence="2" id="KW-0479">Metal-binding</keyword>
<comment type="cofactor">
    <cofactor evidence="1">
        <name>Mg(2+)</name>
        <dbReference type="ChEBI" id="CHEBI:18420"/>
    </cofactor>
</comment>
<dbReference type="Pfam" id="PF03328">
    <property type="entry name" value="HpcH_HpaI"/>
    <property type="match status" value="1"/>
</dbReference>
<evidence type="ECO:0000256" key="2">
    <source>
        <dbReference type="ARBA" id="ARBA00022723"/>
    </source>
</evidence>
<dbReference type="PANTHER" id="PTHR32308:SF0">
    <property type="entry name" value="HPCH_HPAI ALDOLASE_CITRATE LYASE DOMAIN-CONTAINING PROTEIN"/>
    <property type="match status" value="1"/>
</dbReference>
<dbReference type="PIRSF" id="PIRSF015582">
    <property type="entry name" value="Cit_lyase_B"/>
    <property type="match status" value="1"/>
</dbReference>
<evidence type="ECO:0000256" key="1">
    <source>
        <dbReference type="ARBA" id="ARBA00001946"/>
    </source>
</evidence>
<evidence type="ECO:0000313" key="6">
    <source>
        <dbReference type="Proteomes" id="UP000647587"/>
    </source>
</evidence>
<organism evidence="5 6">
    <name type="scientific">Deinococcus malanensis</name>
    <dbReference type="NCBI Taxonomy" id="1706855"/>
    <lineage>
        <taxon>Bacteria</taxon>
        <taxon>Thermotogati</taxon>
        <taxon>Deinococcota</taxon>
        <taxon>Deinococci</taxon>
        <taxon>Deinococcales</taxon>
        <taxon>Deinococcaceae</taxon>
        <taxon>Deinococcus</taxon>
    </lineage>
</organism>
<evidence type="ECO:0000259" key="4">
    <source>
        <dbReference type="Pfam" id="PF03328"/>
    </source>
</evidence>
<evidence type="ECO:0000313" key="5">
    <source>
        <dbReference type="EMBL" id="GGK32551.1"/>
    </source>
</evidence>
<dbReference type="Gene3D" id="3.20.20.60">
    <property type="entry name" value="Phosphoenolpyruvate-binding domains"/>
    <property type="match status" value="1"/>
</dbReference>
<sequence>MLEGVTATNVRLPLTPLPRPRSVLFAPGNRADLVAKLPRSAPDAVVIDLEDAIPADPDAKTAARPVARDAARDLIACAPHLNVFLRVNAVHSPYFEADLAALTPELAGVVVPKLESAQDVQQVVDTLRTRGLDLPLMAGLETGAGVWNARQIMEHPAVGWAYFGAEDYTTDLGGVRTAGGLEVLYARSQVALAARLAGVPALDIVVTALNNEAVFREDAGQGRALGYSGKLCIHPAQVALAHDIFGATPAQLTRARALLQAAHEAAALGHGAFSFEGQMVDEPMLAAARAILAAGPQPQQTEEA</sequence>
<reference evidence="6" key="1">
    <citation type="journal article" date="2019" name="Int. J. Syst. Evol. Microbiol.">
        <title>The Global Catalogue of Microorganisms (GCM) 10K type strain sequencing project: providing services to taxonomists for standard genome sequencing and annotation.</title>
        <authorList>
            <consortium name="The Broad Institute Genomics Platform"/>
            <consortium name="The Broad Institute Genome Sequencing Center for Infectious Disease"/>
            <person name="Wu L."/>
            <person name="Ma J."/>
        </authorList>
    </citation>
    <scope>NUCLEOTIDE SEQUENCE [LARGE SCALE GENOMIC DNA]</scope>
    <source>
        <strain evidence="6">JCM 30331</strain>
    </source>
</reference>
<protein>
    <submittedName>
        <fullName evidence="5">Citrate lyase subunit beta-like protein</fullName>
    </submittedName>
</protein>